<dbReference type="EMBL" id="UYSU01033803">
    <property type="protein sequence ID" value="VDL93066.1"/>
    <property type="molecule type" value="Genomic_DNA"/>
</dbReference>
<protein>
    <submittedName>
        <fullName evidence="4">Protein kinase domain-containing protein</fullName>
    </submittedName>
</protein>
<reference evidence="2 3" key="2">
    <citation type="submission" date="2018-11" db="EMBL/GenBank/DDBJ databases">
        <authorList>
            <consortium name="Pathogen Informatics"/>
        </authorList>
    </citation>
    <scope>NUCLEOTIDE SEQUENCE [LARGE SCALE GENOMIC DNA]</scope>
    <source>
        <strain evidence="2 3">NST_G2</strain>
    </source>
</reference>
<feature type="compositionally biased region" description="Polar residues" evidence="1">
    <location>
        <begin position="1"/>
        <end position="17"/>
    </location>
</feature>
<dbReference type="STRING" id="70667.A0A183SR33"/>
<evidence type="ECO:0000313" key="4">
    <source>
        <dbReference type="WBParaSite" id="SSLN_0000689301-mRNA-1"/>
    </source>
</evidence>
<gene>
    <name evidence="2" type="ORF">SSLN_LOCUS6681</name>
</gene>
<dbReference type="WBParaSite" id="SSLN_0000689301-mRNA-1">
    <property type="protein sequence ID" value="SSLN_0000689301-mRNA-1"/>
    <property type="gene ID" value="SSLN_0000689301"/>
</dbReference>
<accession>A0A183SR33</accession>
<dbReference type="OrthoDB" id="6288261at2759"/>
<keyword evidence="3" id="KW-1185">Reference proteome</keyword>
<reference evidence="4" key="1">
    <citation type="submission" date="2016-06" db="UniProtKB">
        <authorList>
            <consortium name="WormBaseParasite"/>
        </authorList>
    </citation>
    <scope>IDENTIFICATION</scope>
</reference>
<name>A0A183SR33_SCHSO</name>
<dbReference type="Proteomes" id="UP000275846">
    <property type="component" value="Unassembled WGS sequence"/>
</dbReference>
<evidence type="ECO:0000256" key="1">
    <source>
        <dbReference type="SAM" id="MobiDB-lite"/>
    </source>
</evidence>
<evidence type="ECO:0000313" key="2">
    <source>
        <dbReference type="EMBL" id="VDL93066.1"/>
    </source>
</evidence>
<proteinExistence type="predicted"/>
<evidence type="ECO:0000313" key="3">
    <source>
        <dbReference type="Proteomes" id="UP000275846"/>
    </source>
</evidence>
<sequence length="226" mass="25501">MNAKSCSSSGDHNVTNSPPRPLNLMTKEETIRLAPWIAPEVVVFMQNGGAIYNTVSSPACRSALSESTFENLPPFASDCSPTPSADSYSFARLLQELFDPSCASRFDPEKMRKTDANTEVDEMFHSRSLLLRDMRPAVKAALKRDPFKRAPLEKLHSLIVHMFWDFYDIQSSMCPQRPPSLRQWYESFAHLTLHHHQTASGLENSAISQETFSESASQAQKFMLRL</sequence>
<organism evidence="4">
    <name type="scientific">Schistocephalus solidus</name>
    <name type="common">Tapeworm</name>
    <dbReference type="NCBI Taxonomy" id="70667"/>
    <lineage>
        <taxon>Eukaryota</taxon>
        <taxon>Metazoa</taxon>
        <taxon>Spiralia</taxon>
        <taxon>Lophotrochozoa</taxon>
        <taxon>Platyhelminthes</taxon>
        <taxon>Cestoda</taxon>
        <taxon>Eucestoda</taxon>
        <taxon>Diphyllobothriidea</taxon>
        <taxon>Diphyllobothriidae</taxon>
        <taxon>Schistocephalus</taxon>
    </lineage>
</organism>
<feature type="region of interest" description="Disordered" evidence="1">
    <location>
        <begin position="1"/>
        <end position="23"/>
    </location>
</feature>
<dbReference type="AlphaFoldDB" id="A0A183SR33"/>